<keyword evidence="6 10" id="KW-0676">Redox-active center</keyword>
<dbReference type="GO" id="GO:0015035">
    <property type="term" value="F:protein-disulfide reductase activity"/>
    <property type="evidence" value="ECO:0007669"/>
    <property type="project" value="UniProtKB-UniRule"/>
</dbReference>
<keyword evidence="5 10" id="KW-1015">Disulfide bond</keyword>
<feature type="domain" description="Thioredoxin" evidence="11">
    <location>
        <begin position="1"/>
        <end position="104"/>
    </location>
</feature>
<dbReference type="Pfam" id="PF00085">
    <property type="entry name" value="Thioredoxin"/>
    <property type="match status" value="1"/>
</dbReference>
<evidence type="ECO:0000256" key="9">
    <source>
        <dbReference type="PIRSR" id="PIRSR000077-1"/>
    </source>
</evidence>
<evidence type="ECO:0000256" key="4">
    <source>
        <dbReference type="ARBA" id="ARBA00022982"/>
    </source>
</evidence>
<dbReference type="PROSITE" id="PS00194">
    <property type="entry name" value="THIOREDOXIN_1"/>
    <property type="match status" value="1"/>
</dbReference>
<feature type="active site" description="Nucleophile" evidence="9">
    <location>
        <position position="31"/>
    </location>
</feature>
<sequence>MTPITITKENFEEVVLHSDKPVLVDLWAPWCGYCRRIAPVLDQVAQQFDGKLVVGKINIDEEPELEEQFEVEVIPTLFLFKNGETGEPIVNPGSKAQLIDWMGL</sequence>
<dbReference type="PANTHER" id="PTHR45663">
    <property type="entry name" value="GEO12009P1"/>
    <property type="match status" value="1"/>
</dbReference>
<evidence type="ECO:0000313" key="12">
    <source>
        <dbReference type="EMBL" id="HJB79921.1"/>
    </source>
</evidence>
<comment type="caution">
    <text evidence="12">The sequence shown here is derived from an EMBL/GenBank/DDBJ whole genome shotgun (WGS) entry which is preliminary data.</text>
</comment>
<dbReference type="FunFam" id="3.40.30.10:FF:000001">
    <property type="entry name" value="Thioredoxin"/>
    <property type="match status" value="1"/>
</dbReference>
<reference evidence="12" key="2">
    <citation type="submission" date="2021-04" db="EMBL/GenBank/DDBJ databases">
        <authorList>
            <person name="Gilroy R."/>
        </authorList>
    </citation>
    <scope>NUCLEOTIDE SEQUENCE</scope>
    <source>
        <strain evidence="12">CHK192-8294</strain>
    </source>
</reference>
<proteinExistence type="inferred from homology"/>
<evidence type="ECO:0000256" key="8">
    <source>
        <dbReference type="PIRNR" id="PIRNR000077"/>
    </source>
</evidence>
<name>A0A9D2MLI7_9FIRM</name>
<dbReference type="NCBIfam" id="TIGR01068">
    <property type="entry name" value="thioredoxin"/>
    <property type="match status" value="1"/>
</dbReference>
<protein>
    <recommendedName>
        <fullName evidence="2 7">Thioredoxin</fullName>
    </recommendedName>
</protein>
<dbReference type="CDD" id="cd02947">
    <property type="entry name" value="TRX_family"/>
    <property type="match status" value="1"/>
</dbReference>
<feature type="disulfide bond" description="Redox-active" evidence="10">
    <location>
        <begin position="31"/>
        <end position="34"/>
    </location>
</feature>
<dbReference type="PROSITE" id="PS51352">
    <property type="entry name" value="THIOREDOXIN_2"/>
    <property type="match status" value="1"/>
</dbReference>
<dbReference type="SUPFAM" id="SSF52833">
    <property type="entry name" value="Thioredoxin-like"/>
    <property type="match status" value="1"/>
</dbReference>
<feature type="site" description="Deprotonates C-terminal active site Cys" evidence="9">
    <location>
        <position position="25"/>
    </location>
</feature>
<evidence type="ECO:0000256" key="6">
    <source>
        <dbReference type="ARBA" id="ARBA00023284"/>
    </source>
</evidence>
<evidence type="ECO:0000256" key="1">
    <source>
        <dbReference type="ARBA" id="ARBA00008987"/>
    </source>
</evidence>
<feature type="site" description="Contributes to redox potential value" evidence="9">
    <location>
        <position position="33"/>
    </location>
</feature>
<dbReference type="PANTHER" id="PTHR45663:SF11">
    <property type="entry name" value="GEO12009P1"/>
    <property type="match status" value="1"/>
</dbReference>
<evidence type="ECO:0000256" key="2">
    <source>
        <dbReference type="ARBA" id="ARBA00020570"/>
    </source>
</evidence>
<organism evidence="12 13">
    <name type="scientific">Candidatus Flavonifractor intestinigallinarum</name>
    <dbReference type="NCBI Taxonomy" id="2838586"/>
    <lineage>
        <taxon>Bacteria</taxon>
        <taxon>Bacillati</taxon>
        <taxon>Bacillota</taxon>
        <taxon>Clostridia</taxon>
        <taxon>Eubacteriales</taxon>
        <taxon>Oscillospiraceae</taxon>
        <taxon>Flavonifractor</taxon>
    </lineage>
</organism>
<keyword evidence="3" id="KW-0813">Transport</keyword>
<accession>A0A9D2MLI7</accession>
<dbReference type="GO" id="GO:0045454">
    <property type="term" value="P:cell redox homeostasis"/>
    <property type="evidence" value="ECO:0007669"/>
    <property type="project" value="TreeGrafter"/>
</dbReference>
<evidence type="ECO:0000256" key="5">
    <source>
        <dbReference type="ARBA" id="ARBA00023157"/>
    </source>
</evidence>
<evidence type="ECO:0000256" key="3">
    <source>
        <dbReference type="ARBA" id="ARBA00022448"/>
    </source>
</evidence>
<dbReference type="Proteomes" id="UP000823921">
    <property type="component" value="Unassembled WGS sequence"/>
</dbReference>
<dbReference type="Gene3D" id="3.40.30.10">
    <property type="entry name" value="Glutaredoxin"/>
    <property type="match status" value="1"/>
</dbReference>
<evidence type="ECO:0000313" key="13">
    <source>
        <dbReference type="Proteomes" id="UP000823921"/>
    </source>
</evidence>
<evidence type="ECO:0000256" key="10">
    <source>
        <dbReference type="PIRSR" id="PIRSR000077-4"/>
    </source>
</evidence>
<dbReference type="InterPro" id="IPR017937">
    <property type="entry name" value="Thioredoxin_CS"/>
</dbReference>
<feature type="active site" description="Nucleophile" evidence="9">
    <location>
        <position position="34"/>
    </location>
</feature>
<dbReference type="AlphaFoldDB" id="A0A9D2MLI7"/>
<dbReference type="InterPro" id="IPR013766">
    <property type="entry name" value="Thioredoxin_domain"/>
</dbReference>
<reference evidence="12" key="1">
    <citation type="journal article" date="2021" name="PeerJ">
        <title>Extensive microbial diversity within the chicken gut microbiome revealed by metagenomics and culture.</title>
        <authorList>
            <person name="Gilroy R."/>
            <person name="Ravi A."/>
            <person name="Getino M."/>
            <person name="Pursley I."/>
            <person name="Horton D.L."/>
            <person name="Alikhan N.F."/>
            <person name="Baker D."/>
            <person name="Gharbi K."/>
            <person name="Hall N."/>
            <person name="Watson M."/>
            <person name="Adriaenssens E.M."/>
            <person name="Foster-Nyarko E."/>
            <person name="Jarju S."/>
            <person name="Secka A."/>
            <person name="Antonio M."/>
            <person name="Oren A."/>
            <person name="Chaudhuri R.R."/>
            <person name="La Ragione R."/>
            <person name="Hildebrand F."/>
            <person name="Pallen M.J."/>
        </authorList>
    </citation>
    <scope>NUCLEOTIDE SEQUENCE</scope>
    <source>
        <strain evidence="12">CHK192-8294</strain>
    </source>
</reference>
<evidence type="ECO:0000256" key="7">
    <source>
        <dbReference type="NCBIfam" id="TIGR01068"/>
    </source>
</evidence>
<dbReference type="InterPro" id="IPR036249">
    <property type="entry name" value="Thioredoxin-like_sf"/>
</dbReference>
<comment type="similarity">
    <text evidence="1 8">Belongs to the thioredoxin family.</text>
</comment>
<evidence type="ECO:0000259" key="11">
    <source>
        <dbReference type="PROSITE" id="PS51352"/>
    </source>
</evidence>
<gene>
    <name evidence="12" type="primary">trxA</name>
    <name evidence="12" type="ORF">H9712_02945</name>
</gene>
<keyword evidence="4" id="KW-0249">Electron transport</keyword>
<dbReference type="PIRSF" id="PIRSF000077">
    <property type="entry name" value="Thioredoxin"/>
    <property type="match status" value="1"/>
</dbReference>
<dbReference type="InterPro" id="IPR005746">
    <property type="entry name" value="Thioredoxin"/>
</dbReference>
<dbReference type="PRINTS" id="PR00421">
    <property type="entry name" value="THIOREDOXIN"/>
</dbReference>
<feature type="site" description="Contributes to redox potential value" evidence="9">
    <location>
        <position position="32"/>
    </location>
</feature>
<dbReference type="EMBL" id="DWXO01000027">
    <property type="protein sequence ID" value="HJB79921.1"/>
    <property type="molecule type" value="Genomic_DNA"/>
</dbReference>
<dbReference type="GO" id="GO:0005829">
    <property type="term" value="C:cytosol"/>
    <property type="evidence" value="ECO:0007669"/>
    <property type="project" value="TreeGrafter"/>
</dbReference>